<evidence type="ECO:0000259" key="15">
    <source>
        <dbReference type="PROSITE" id="PS50885"/>
    </source>
</evidence>
<organism evidence="16 17">
    <name type="scientific">Mediterraneibacter catenae</name>
    <dbReference type="NCBI Taxonomy" id="2594882"/>
    <lineage>
        <taxon>Bacteria</taxon>
        <taxon>Bacillati</taxon>
        <taxon>Bacillota</taxon>
        <taxon>Clostridia</taxon>
        <taxon>Lachnospirales</taxon>
        <taxon>Lachnospiraceae</taxon>
        <taxon>Mediterraneibacter</taxon>
    </lineage>
</organism>
<feature type="transmembrane region" description="Helical" evidence="13">
    <location>
        <begin position="12"/>
        <end position="32"/>
    </location>
</feature>
<evidence type="ECO:0000256" key="9">
    <source>
        <dbReference type="ARBA" id="ARBA00023012"/>
    </source>
</evidence>
<dbReference type="Gene3D" id="3.30.565.10">
    <property type="entry name" value="Histidine kinase-like ATPase, C-terminal domain"/>
    <property type="match status" value="1"/>
</dbReference>
<dbReference type="SMART" id="SM00387">
    <property type="entry name" value="HATPase_c"/>
    <property type="match status" value="1"/>
</dbReference>
<dbReference type="InterPro" id="IPR003661">
    <property type="entry name" value="HisK_dim/P_dom"/>
</dbReference>
<evidence type="ECO:0000256" key="4">
    <source>
        <dbReference type="ARBA" id="ARBA00022553"/>
    </source>
</evidence>
<dbReference type="Pfam" id="PF00512">
    <property type="entry name" value="HisKA"/>
    <property type="match status" value="1"/>
</dbReference>
<name>A0A5M9HZ52_9FIRM</name>
<dbReference type="CDD" id="cd00082">
    <property type="entry name" value="HisKA"/>
    <property type="match status" value="1"/>
</dbReference>
<evidence type="ECO:0000313" key="16">
    <source>
        <dbReference type="EMBL" id="KAA8500205.1"/>
    </source>
</evidence>
<dbReference type="InterPro" id="IPR036890">
    <property type="entry name" value="HATPase_C_sf"/>
</dbReference>
<gene>
    <name evidence="16" type="ORF">FNY66_14755</name>
</gene>
<dbReference type="RefSeq" id="WP_150311630.1">
    <property type="nucleotide sequence ID" value="NZ_VMSO01000037.1"/>
</dbReference>
<dbReference type="PROSITE" id="PS50885">
    <property type="entry name" value="HAMP"/>
    <property type="match status" value="1"/>
</dbReference>
<keyword evidence="7" id="KW-0418">Kinase</keyword>
<proteinExistence type="predicted"/>
<dbReference type="Gene3D" id="1.10.287.130">
    <property type="match status" value="1"/>
</dbReference>
<dbReference type="PROSITE" id="PS50109">
    <property type="entry name" value="HIS_KIN"/>
    <property type="match status" value="1"/>
</dbReference>
<evidence type="ECO:0000256" key="12">
    <source>
        <dbReference type="SAM" id="MobiDB-lite"/>
    </source>
</evidence>
<feature type="region of interest" description="Disordered" evidence="12">
    <location>
        <begin position="204"/>
        <end position="227"/>
    </location>
</feature>
<evidence type="ECO:0000259" key="14">
    <source>
        <dbReference type="PROSITE" id="PS50109"/>
    </source>
</evidence>
<dbReference type="EC" id="2.7.13.3" evidence="3"/>
<evidence type="ECO:0000256" key="8">
    <source>
        <dbReference type="ARBA" id="ARBA00022989"/>
    </source>
</evidence>
<dbReference type="Pfam" id="PF00672">
    <property type="entry name" value="HAMP"/>
    <property type="match status" value="1"/>
</dbReference>
<dbReference type="PANTHER" id="PTHR45436">
    <property type="entry name" value="SENSOR HISTIDINE KINASE YKOH"/>
    <property type="match status" value="1"/>
</dbReference>
<evidence type="ECO:0000256" key="13">
    <source>
        <dbReference type="SAM" id="Phobius"/>
    </source>
</evidence>
<comment type="caution">
    <text evidence="16">The sequence shown here is derived from an EMBL/GenBank/DDBJ whole genome shotgun (WGS) entry which is preliminary data.</text>
</comment>
<dbReference type="PRINTS" id="PR00344">
    <property type="entry name" value="BCTRLSENSOR"/>
</dbReference>
<evidence type="ECO:0000313" key="17">
    <source>
        <dbReference type="Proteomes" id="UP000322025"/>
    </source>
</evidence>
<sequence>MKKISLKLKLTLLYTFFMALLTCAALAILFSLSSREMLSSTQTRLENRVQESVEFIALRNGEIRIDSDFYSVVRDVYLSLYDSDMYFMYGRIPHGFTQQPELADGEIRTIRDGNREWYVYDMSYRLSEDRTVYVRGITSITDAEESFTVTVRFALVLLPLMVLATAVIGYRFTRRTLAPVRQITDTVRQIRADADLSRRIGFEEVKRNGRPMPDDGGSDEETGERRKKGDEIYILGRTFDEMLEELEEVFRREQQFTSDASHELRTPVSVIMAQCDAMLAEGNSLTEEQRDQIGLIQRKARGMADMISQLLFLSRADQGRQPLNKERINISELTEMIAEEQQMLADADGRGIHIETQICPEIWADVDETFYIRMLVNLISNALRYSRENGLVEVSLVQDGDAFTGSVRDYGQGIVADAQPHIWERFYRAEASRTDGSHAGLGLSMVKWIAEAHGGSVSVESEEGQGSTFSFCIPAGENNF</sequence>
<dbReference type="GO" id="GO:0005886">
    <property type="term" value="C:plasma membrane"/>
    <property type="evidence" value="ECO:0007669"/>
    <property type="project" value="TreeGrafter"/>
</dbReference>
<keyword evidence="17" id="KW-1185">Reference proteome</keyword>
<dbReference type="SUPFAM" id="SSF47384">
    <property type="entry name" value="Homodimeric domain of signal transducing histidine kinase"/>
    <property type="match status" value="1"/>
</dbReference>
<protein>
    <recommendedName>
        <fullName evidence="3">histidine kinase</fullName>
        <ecNumber evidence="3">2.7.13.3</ecNumber>
    </recommendedName>
</protein>
<evidence type="ECO:0000256" key="7">
    <source>
        <dbReference type="ARBA" id="ARBA00022777"/>
    </source>
</evidence>
<keyword evidence="10 13" id="KW-0472">Membrane</keyword>
<keyword evidence="9" id="KW-0902">Two-component regulatory system</keyword>
<evidence type="ECO:0000256" key="1">
    <source>
        <dbReference type="ARBA" id="ARBA00000085"/>
    </source>
</evidence>
<dbReference type="GO" id="GO:0000155">
    <property type="term" value="F:phosphorelay sensor kinase activity"/>
    <property type="evidence" value="ECO:0007669"/>
    <property type="project" value="InterPro"/>
</dbReference>
<feature type="domain" description="HAMP" evidence="15">
    <location>
        <begin position="174"/>
        <end position="251"/>
    </location>
</feature>
<dbReference type="InterPro" id="IPR036097">
    <property type="entry name" value="HisK_dim/P_sf"/>
</dbReference>
<comment type="subcellular location">
    <subcellularLocation>
        <location evidence="2">Membrane</location>
    </subcellularLocation>
</comment>
<feature type="transmembrane region" description="Helical" evidence="13">
    <location>
        <begin position="153"/>
        <end position="172"/>
    </location>
</feature>
<dbReference type="SMART" id="SM00304">
    <property type="entry name" value="HAMP"/>
    <property type="match status" value="1"/>
</dbReference>
<evidence type="ECO:0000256" key="10">
    <source>
        <dbReference type="ARBA" id="ARBA00023136"/>
    </source>
</evidence>
<keyword evidence="6 13" id="KW-0812">Transmembrane</keyword>
<dbReference type="SMART" id="SM00388">
    <property type="entry name" value="HisKA"/>
    <property type="match status" value="1"/>
</dbReference>
<dbReference type="Pfam" id="PF02518">
    <property type="entry name" value="HATPase_c"/>
    <property type="match status" value="1"/>
</dbReference>
<evidence type="ECO:0000256" key="2">
    <source>
        <dbReference type="ARBA" id="ARBA00004370"/>
    </source>
</evidence>
<evidence type="ECO:0000256" key="11">
    <source>
        <dbReference type="SAM" id="Coils"/>
    </source>
</evidence>
<keyword evidence="8 13" id="KW-1133">Transmembrane helix</keyword>
<keyword evidence="4" id="KW-0597">Phosphoprotein</keyword>
<accession>A0A5M9HZ52</accession>
<dbReference type="InterPro" id="IPR003660">
    <property type="entry name" value="HAMP_dom"/>
</dbReference>
<feature type="coiled-coil region" evidence="11">
    <location>
        <begin position="323"/>
        <end position="350"/>
    </location>
</feature>
<dbReference type="InterPro" id="IPR005467">
    <property type="entry name" value="His_kinase_dom"/>
</dbReference>
<keyword evidence="5" id="KW-0808">Transferase</keyword>
<dbReference type="InterPro" id="IPR004358">
    <property type="entry name" value="Sig_transdc_His_kin-like_C"/>
</dbReference>
<evidence type="ECO:0000256" key="3">
    <source>
        <dbReference type="ARBA" id="ARBA00012438"/>
    </source>
</evidence>
<dbReference type="OrthoDB" id="9813151at2"/>
<dbReference type="SUPFAM" id="SSF55874">
    <property type="entry name" value="ATPase domain of HSP90 chaperone/DNA topoisomerase II/histidine kinase"/>
    <property type="match status" value="1"/>
</dbReference>
<comment type="catalytic activity">
    <reaction evidence="1">
        <text>ATP + protein L-histidine = ADP + protein N-phospho-L-histidine.</text>
        <dbReference type="EC" id="2.7.13.3"/>
    </reaction>
</comment>
<keyword evidence="11" id="KW-0175">Coiled coil</keyword>
<dbReference type="InterPro" id="IPR050428">
    <property type="entry name" value="TCS_sensor_his_kinase"/>
</dbReference>
<dbReference type="EMBL" id="VMSO01000037">
    <property type="protein sequence ID" value="KAA8500205.1"/>
    <property type="molecule type" value="Genomic_DNA"/>
</dbReference>
<dbReference type="Gene3D" id="6.10.340.10">
    <property type="match status" value="1"/>
</dbReference>
<dbReference type="PANTHER" id="PTHR45436:SF5">
    <property type="entry name" value="SENSOR HISTIDINE KINASE TRCS"/>
    <property type="match status" value="1"/>
</dbReference>
<dbReference type="InterPro" id="IPR003594">
    <property type="entry name" value="HATPase_dom"/>
</dbReference>
<dbReference type="AlphaFoldDB" id="A0A5M9HZ52"/>
<dbReference type="CDD" id="cd00075">
    <property type="entry name" value="HATPase"/>
    <property type="match status" value="1"/>
</dbReference>
<dbReference type="FunFam" id="3.30.565.10:FF:000006">
    <property type="entry name" value="Sensor histidine kinase WalK"/>
    <property type="match status" value="1"/>
</dbReference>
<dbReference type="Proteomes" id="UP000322025">
    <property type="component" value="Unassembled WGS sequence"/>
</dbReference>
<evidence type="ECO:0000256" key="5">
    <source>
        <dbReference type="ARBA" id="ARBA00022679"/>
    </source>
</evidence>
<evidence type="ECO:0000256" key="6">
    <source>
        <dbReference type="ARBA" id="ARBA00022692"/>
    </source>
</evidence>
<feature type="domain" description="Histidine kinase" evidence="14">
    <location>
        <begin position="259"/>
        <end position="477"/>
    </location>
</feature>
<dbReference type="CDD" id="cd06225">
    <property type="entry name" value="HAMP"/>
    <property type="match status" value="1"/>
</dbReference>
<reference evidence="16" key="1">
    <citation type="submission" date="2019-07" db="EMBL/GenBank/DDBJ databases">
        <authorList>
            <person name="Wongkuna S."/>
            <person name="Scaria J."/>
        </authorList>
    </citation>
    <scope>NUCLEOTIDE SEQUENCE [LARGE SCALE GENOMIC DNA]</scope>
    <source>
        <strain evidence="16">SW178</strain>
    </source>
</reference>